<dbReference type="Proteomes" id="UP001642484">
    <property type="component" value="Unassembled WGS sequence"/>
</dbReference>
<accession>A0ABP0LI19</accession>
<gene>
    <name evidence="1" type="ORF">CCMP2556_LOCUS21178</name>
</gene>
<comment type="caution">
    <text evidence="1">The sequence shown here is derived from an EMBL/GenBank/DDBJ whole genome shotgun (WGS) entry which is preliminary data.</text>
</comment>
<reference evidence="1 2" key="1">
    <citation type="submission" date="2024-02" db="EMBL/GenBank/DDBJ databases">
        <authorList>
            <person name="Chen Y."/>
            <person name="Shah S."/>
            <person name="Dougan E. K."/>
            <person name="Thang M."/>
            <person name="Chan C."/>
        </authorList>
    </citation>
    <scope>NUCLEOTIDE SEQUENCE [LARGE SCALE GENOMIC DNA]</scope>
</reference>
<sequence>MRTFLLVCSLAWAAERPERHLQGFYEQDDTAERMQCPNYLPVGVVRSESDKQPRECTRCSVLPWARQASHEEICRLDVSNCSVLKPGERCWIRCREPYFEGEPVHVMCNNSEESGGGLAWDRKTPKCKMKCPNLFGGPPDGYEEKNGMWQCAPGYIGKAEYLCTLHDDCVARPSWSGCTKEVHCMAPFDVDLCMLNLSTCYMVMGGKSCKMGCNSPQWAGTPTLATCKEKNVDPFTPLDWTMPVCEPSCPPGTPVPEGYVLNSNGEWRCAETHYGTPQALCAINEQCVSEWRPSGCLPMHPCVAPDDDLCRYNMSDCLEVPPGGSCVIRCREPFVGGASLATCQANNIDPNQELTWSPPRPSCALLLCPEVELIPEGYERHADGWRCAPGFVGDAKAFCDVDAVCTPQTVLSGCLRKLPCWPLEVDECMMDASDCAVQPGQSCFVRCKAPYLGSPGIARCPDDNTDPWALVSWTDELPNCTLLTCPDPVKVPRSYARTPDGWSCAPGYAGRAEVLCRHGPNCEPSPGELAGCGNPSACVAPTTLSCSVNMSECSVVLPGQSCHVQCASPFQGDPTLAVCPFDNLDPAGLRWRPPDCVQFCPDPEISSLPPGYIKTGAGWACTRGFQGAAQKVCGMDERCVATATVMEGCFEEVPCANLPQQAACGFDVSECQAVPSGGNCEVRCKAPFFVGPSSQAFCPEANTNPNQMLTWAAQECNMECPPAESTTGYVWSEYGWICAPGWTGTVEVVCSMENCDVSPSTLTGCVRLQRCTVPEANPFLAHEQTRWVSRCLYVFDCGNEGPGESCMVRCRPPYVGQATVAQCPSGNTQVQPLEWTPPDCECPDPSPVPEGYLKSESGWHCAPGFVGQAVKSCNSTRSCFNAPNLWGCAKVHGCLPLELDNCEFDFSNCSDVASGESCEIKCNLPYVSVDGSMGYANCPAENVDRFQMMTWTLPKCRLDCPEVSPVPIAYQRVNASWVCAPGYAGTVQVDCYLSSYCSSTAFLEGCNEEEPCFPIELDRCVFEHTCAGDQCRVGCKAPYQGLAQSSSCPQGNVVPKLWPTFGLPQCSIPDGCVDPLPMPLGYVKTATGWRCAEGYSGLVHVACDLGDQCEQLQPILTGCSLIRPCKMPAVDMCIFDLSACGDKSVPHGTNCTARCRLPYNGTVTAAFCPEGNTDPDQVLIWAQPQCELIDCLDPMPVPPGYTKLAEGGWSCADGYAGVVDGCCQFDGICKPRLSLSGCYAIGPCAMPSPDTCQFDLNDCPTTPLGYSCSIRCQFPYEGTATVANCSEGAGAPPMSERSLKLPAPRCSPSASDPLWLPQQLYYELPGCFCPDPFVTPDGYEKNGTTWQCAKGYAGEAQLLCQDGQVCLAEPTLRGCSALQPCKEPELEPENACRYDYSDCVQYPPKAGETCIIRCRDPYVGTFGFAGCPADNTVFNRSSIWLDGVPKPDCTLNCPDPSDVPFGFIYIMPEGYMKDAADNWMCAEGYAGNVRYACSFGPNCTLINEPAGCLPFAPCAGMTTTTALDNCSLDTILCEGIGPGVACNIHCRPPYVGPPGEAICPENNTDPTTEVQWVYMPGCYCPDTCQEEEGYLKIIADPSIYFRRLFHLGAADVAGPFQCADGYLGAAHLECRKNDECFDSVQLFGCDEIKGCIMPTVSRETMALNYTESPFQAEVPAAEAEFAAVNPGAVVPWVPDAEDFIPEYCMYDVSDCHGVEVGGTCKVSCLWPLREAGGFGGASCPDMNTERDRVVDWIKPMCVLGDCVDPNPLPEGMEKTHEGYRCALGYAGEISFQCFPSSVKEGCGTRAMPQGCQKMQSCSVPQADVCSHDVSDCENVPTGGYCTVSWHQPRVVALCAWHRARCAASIPSRASATLAGAQGRSETSCR</sequence>
<name>A0ABP0LI19_9DINO</name>
<proteinExistence type="predicted"/>
<protein>
    <submittedName>
        <fullName evidence="1">Uncharacterized protein</fullName>
    </submittedName>
</protein>
<dbReference type="EMBL" id="CAXAMN010012692">
    <property type="protein sequence ID" value="CAK9038821.1"/>
    <property type="molecule type" value="Genomic_DNA"/>
</dbReference>
<evidence type="ECO:0000313" key="2">
    <source>
        <dbReference type="Proteomes" id="UP001642484"/>
    </source>
</evidence>
<keyword evidence="2" id="KW-1185">Reference proteome</keyword>
<organism evidence="1 2">
    <name type="scientific">Durusdinium trenchii</name>
    <dbReference type="NCBI Taxonomy" id="1381693"/>
    <lineage>
        <taxon>Eukaryota</taxon>
        <taxon>Sar</taxon>
        <taxon>Alveolata</taxon>
        <taxon>Dinophyceae</taxon>
        <taxon>Suessiales</taxon>
        <taxon>Symbiodiniaceae</taxon>
        <taxon>Durusdinium</taxon>
    </lineage>
</organism>
<evidence type="ECO:0000313" key="1">
    <source>
        <dbReference type="EMBL" id="CAK9038821.1"/>
    </source>
</evidence>